<dbReference type="Pfam" id="PF25967">
    <property type="entry name" value="RND-MFP_C"/>
    <property type="match status" value="1"/>
</dbReference>
<keyword evidence="4" id="KW-0732">Signal</keyword>
<dbReference type="InterPro" id="IPR058626">
    <property type="entry name" value="MdtA-like_b-barrel"/>
</dbReference>
<feature type="chain" id="PRO_5012003336" evidence="4">
    <location>
        <begin position="27"/>
        <end position="464"/>
    </location>
</feature>
<comment type="subcellular location">
    <subcellularLocation>
        <location evidence="1">Cell envelope</location>
    </subcellularLocation>
</comment>
<feature type="region of interest" description="Disordered" evidence="3">
    <location>
        <begin position="368"/>
        <end position="464"/>
    </location>
</feature>
<evidence type="ECO:0000313" key="9">
    <source>
        <dbReference type="EMBL" id="SIO11425.1"/>
    </source>
</evidence>
<reference evidence="10" key="1">
    <citation type="submission" date="2016-11" db="EMBL/GenBank/DDBJ databases">
        <authorList>
            <person name="Varghese N."/>
            <person name="Submissions S."/>
        </authorList>
    </citation>
    <scope>NUCLEOTIDE SEQUENCE [LARGE SCALE GENOMIC DNA]</scope>
    <source>
        <strain evidence="10">DSM 17456</strain>
    </source>
</reference>
<dbReference type="NCBIfam" id="TIGR01730">
    <property type="entry name" value="RND_mfp"/>
    <property type="match status" value="1"/>
</dbReference>
<dbReference type="GO" id="GO:0030313">
    <property type="term" value="C:cell envelope"/>
    <property type="evidence" value="ECO:0007669"/>
    <property type="project" value="UniProtKB-SubCell"/>
</dbReference>
<feature type="domain" description="Multidrug resistance protein MdtA-like alpha-helical hairpin" evidence="5">
    <location>
        <begin position="104"/>
        <end position="173"/>
    </location>
</feature>
<feature type="compositionally biased region" description="Polar residues" evidence="3">
    <location>
        <begin position="424"/>
        <end position="438"/>
    </location>
</feature>
<feature type="domain" description="Multidrug resistance protein MdtA-like barrel-sandwich hybrid" evidence="6">
    <location>
        <begin position="64"/>
        <end position="197"/>
    </location>
</feature>
<organism evidence="9 10">
    <name type="scientific">Halodesulfovibrio marinisediminis DSM 17456</name>
    <dbReference type="NCBI Taxonomy" id="1121457"/>
    <lineage>
        <taxon>Bacteria</taxon>
        <taxon>Pseudomonadati</taxon>
        <taxon>Thermodesulfobacteriota</taxon>
        <taxon>Desulfovibrionia</taxon>
        <taxon>Desulfovibrionales</taxon>
        <taxon>Desulfovibrionaceae</taxon>
        <taxon>Halodesulfovibrio</taxon>
    </lineage>
</organism>
<evidence type="ECO:0000259" key="7">
    <source>
        <dbReference type="Pfam" id="PF25944"/>
    </source>
</evidence>
<name>A0A1N6GVN1_9BACT</name>
<dbReference type="Pfam" id="PF25944">
    <property type="entry name" value="Beta-barrel_RND"/>
    <property type="match status" value="1"/>
</dbReference>
<feature type="compositionally biased region" description="Low complexity" evidence="3">
    <location>
        <begin position="397"/>
        <end position="408"/>
    </location>
</feature>
<evidence type="ECO:0000256" key="1">
    <source>
        <dbReference type="ARBA" id="ARBA00004196"/>
    </source>
</evidence>
<gene>
    <name evidence="9" type="ORF">SAMN02745161_1822</name>
</gene>
<evidence type="ECO:0000259" key="5">
    <source>
        <dbReference type="Pfam" id="PF25876"/>
    </source>
</evidence>
<proteinExistence type="inferred from homology"/>
<dbReference type="GO" id="GO:0046677">
    <property type="term" value="P:response to antibiotic"/>
    <property type="evidence" value="ECO:0007669"/>
    <property type="project" value="TreeGrafter"/>
</dbReference>
<feature type="domain" description="Multidrug resistance protein MdtA-like beta-barrel" evidence="7">
    <location>
        <begin position="209"/>
        <end position="292"/>
    </location>
</feature>
<dbReference type="GO" id="GO:0022857">
    <property type="term" value="F:transmembrane transporter activity"/>
    <property type="evidence" value="ECO:0007669"/>
    <property type="project" value="InterPro"/>
</dbReference>
<dbReference type="PANTHER" id="PTHR30158">
    <property type="entry name" value="ACRA/E-RELATED COMPONENT OF DRUG EFFLUX TRANSPORTER"/>
    <property type="match status" value="1"/>
</dbReference>
<dbReference type="Gene3D" id="2.40.50.100">
    <property type="match status" value="1"/>
</dbReference>
<evidence type="ECO:0000259" key="6">
    <source>
        <dbReference type="Pfam" id="PF25917"/>
    </source>
</evidence>
<feature type="compositionally biased region" description="Basic and acidic residues" evidence="3">
    <location>
        <begin position="382"/>
        <end position="396"/>
    </location>
</feature>
<dbReference type="Proteomes" id="UP000184694">
    <property type="component" value="Unassembled WGS sequence"/>
</dbReference>
<dbReference type="Pfam" id="PF25917">
    <property type="entry name" value="BSH_RND"/>
    <property type="match status" value="1"/>
</dbReference>
<evidence type="ECO:0000313" key="10">
    <source>
        <dbReference type="Proteomes" id="UP000184694"/>
    </source>
</evidence>
<dbReference type="RefSeq" id="WP_074216622.1">
    <property type="nucleotide sequence ID" value="NZ_FSRG01000005.1"/>
</dbReference>
<dbReference type="Pfam" id="PF25876">
    <property type="entry name" value="HH_MFP_RND"/>
    <property type="match status" value="1"/>
</dbReference>
<sequence length="464" mass="50666">MGACYHQRIFSIAVSCICVFILTACSGNGDQPQPIAPNVDVISVYEVPVANRWEAVGRVDSKDIVQIKSRVEGFLIERDFVEGDIVAKDKVLFKIDPRPFEADLQLAKANVEKTQAALIEAKQNLQRGAKLYAGKNISKSELDAYTSTERQAAAEVDAAKAQVYAATINLGYTTISAPLRGRIGRTIYSVGNLISPSSGTLATIYSIDPIYVYFTIDEKDMVTYRAKWGYRSSRKVRFTLKLPNGAMYPLEGQPDFAQPFVDKDTGTIEVRCIFPNPDNLLLSGMYVAVIMEDAEKKPMPVIPQSCVQQGQSGYSVMVVDKNNIASSRKVELGMRLNAMWVVMNGLQAGERIVVEGLQKIQQGKPVTPHIVTFDPKTGVITKDSKQDSKKTQEKPAKASPSSSVAPQKTGSEKNIPENPRWTKKSSTQDTNSSGSNEQWPAEPVPPKSSSSDSPNTPSTSNSGS</sequence>
<comment type="similarity">
    <text evidence="2">Belongs to the membrane fusion protein (MFP) (TC 8.A.1) family.</text>
</comment>
<evidence type="ECO:0000256" key="4">
    <source>
        <dbReference type="SAM" id="SignalP"/>
    </source>
</evidence>
<feature type="domain" description="Multidrug resistance protein MdtA-like C-terminal permuted SH3" evidence="8">
    <location>
        <begin position="301"/>
        <end position="359"/>
    </location>
</feature>
<keyword evidence="10" id="KW-1185">Reference proteome</keyword>
<dbReference type="OrthoDB" id="9772050at2"/>
<dbReference type="InterPro" id="IPR058627">
    <property type="entry name" value="MdtA-like_C"/>
</dbReference>
<accession>A0A1N6GVN1</accession>
<dbReference type="Gene3D" id="2.40.420.20">
    <property type="match status" value="1"/>
</dbReference>
<dbReference type="SUPFAM" id="SSF111369">
    <property type="entry name" value="HlyD-like secretion proteins"/>
    <property type="match status" value="1"/>
</dbReference>
<protein>
    <submittedName>
        <fullName evidence="9">Membrane fusion protein, multidrug efflux system</fullName>
    </submittedName>
</protein>
<dbReference type="GO" id="GO:0005886">
    <property type="term" value="C:plasma membrane"/>
    <property type="evidence" value="ECO:0007669"/>
    <property type="project" value="TreeGrafter"/>
</dbReference>
<evidence type="ECO:0000256" key="2">
    <source>
        <dbReference type="ARBA" id="ARBA00009477"/>
    </source>
</evidence>
<evidence type="ECO:0000259" key="8">
    <source>
        <dbReference type="Pfam" id="PF25967"/>
    </source>
</evidence>
<dbReference type="Gene3D" id="1.10.287.470">
    <property type="entry name" value="Helix hairpin bin"/>
    <property type="match status" value="1"/>
</dbReference>
<dbReference type="InterPro" id="IPR058625">
    <property type="entry name" value="MdtA-like_BSH"/>
</dbReference>
<dbReference type="InterPro" id="IPR006143">
    <property type="entry name" value="RND_pump_MFP"/>
</dbReference>
<feature type="signal peptide" evidence="4">
    <location>
        <begin position="1"/>
        <end position="26"/>
    </location>
</feature>
<dbReference type="EMBL" id="FSRG01000005">
    <property type="protein sequence ID" value="SIO11425.1"/>
    <property type="molecule type" value="Genomic_DNA"/>
</dbReference>
<feature type="compositionally biased region" description="Low complexity" evidence="3">
    <location>
        <begin position="447"/>
        <end position="464"/>
    </location>
</feature>
<dbReference type="STRING" id="1121457.SAMN02745161_1822"/>
<dbReference type="Gene3D" id="2.40.30.170">
    <property type="match status" value="1"/>
</dbReference>
<dbReference type="AlphaFoldDB" id="A0A1N6GVN1"/>
<evidence type="ECO:0000256" key="3">
    <source>
        <dbReference type="SAM" id="MobiDB-lite"/>
    </source>
</evidence>
<dbReference type="InterPro" id="IPR058624">
    <property type="entry name" value="MdtA-like_HH"/>
</dbReference>